<dbReference type="RefSeq" id="WP_044223760.1">
    <property type="nucleotide sequence ID" value="NZ_JRYR02000001.1"/>
</dbReference>
<comment type="caution">
    <text evidence="3">The sequence shown here is derived from an EMBL/GenBank/DDBJ whole genome shotgun (WGS) entry which is preliminary data.</text>
</comment>
<feature type="coiled-coil region" evidence="1">
    <location>
        <begin position="556"/>
        <end position="617"/>
    </location>
</feature>
<keyword evidence="1" id="KW-0175">Coiled coil</keyword>
<protein>
    <recommendedName>
        <fullName evidence="5">DUF349 domain-containing protein</fullName>
    </recommendedName>
</protein>
<evidence type="ECO:0000256" key="2">
    <source>
        <dbReference type="SAM" id="MobiDB-lite"/>
    </source>
</evidence>
<evidence type="ECO:0000313" key="3">
    <source>
        <dbReference type="EMBL" id="OHX65253.1"/>
    </source>
</evidence>
<dbReference type="STRING" id="915059.NH26_02230"/>
<proteinExistence type="predicted"/>
<dbReference type="EMBL" id="JRYR02000001">
    <property type="protein sequence ID" value="OHX65253.1"/>
    <property type="molecule type" value="Genomic_DNA"/>
</dbReference>
<evidence type="ECO:0000256" key="1">
    <source>
        <dbReference type="SAM" id="Coils"/>
    </source>
</evidence>
<feature type="compositionally biased region" description="Low complexity" evidence="2">
    <location>
        <begin position="10"/>
        <end position="27"/>
    </location>
</feature>
<feature type="coiled-coil region" evidence="1">
    <location>
        <begin position="451"/>
        <end position="478"/>
    </location>
</feature>
<evidence type="ECO:0008006" key="5">
    <source>
        <dbReference type="Google" id="ProtNLM"/>
    </source>
</evidence>
<gene>
    <name evidence="3" type="ORF">NH26_02230</name>
</gene>
<name>A0A1S1YWJ3_FLAPC</name>
<organism evidence="3 4">
    <name type="scientific">Flammeovirga pacifica</name>
    <dbReference type="NCBI Taxonomy" id="915059"/>
    <lineage>
        <taxon>Bacteria</taxon>
        <taxon>Pseudomonadati</taxon>
        <taxon>Bacteroidota</taxon>
        <taxon>Cytophagia</taxon>
        <taxon>Cytophagales</taxon>
        <taxon>Flammeovirgaceae</taxon>
        <taxon>Flammeovirga</taxon>
    </lineage>
</organism>
<keyword evidence="4" id="KW-1185">Reference proteome</keyword>
<sequence>MGTPQDETQSTELNEQNLTEETTSQFDDVADMDDVADFGDDEATTVEEELQEDKDFSGFSKEELLAEVQKIVNSSDVVKAEKVSKKIREAFDPIVKGEEKAAKAEYLEANGNTEGFEYHNADVKSFNDAFYAIKNARRQHFEQMQTMREDNLKKKRAIINQVKELIENTDDKGVMQKVKDLQKEWKATGAVPQQFADEIYKTYGALLDRFYDQMSIEFELKELDRQHNLKAKKALIERAEKLLEVENISEAVVLLNNLHEEFRSIGPVPKEERDTIWNAFKEISDKIYEKKRQYAEEFKVVLDQNMKLKQALCLKVEPFSTFDTDRIKIWNEETKRLLEVQKEWEAIGPVPREVASGINKQFWANFKQFFANKNKFFEVLEAQRAENLDKKKVLVAKAEELKESSDWNATADALIALQREWKAIGPVPEKFRDSVYLEFKTACDAFFERKRDKRKEENKEYTENLNKKEEIILELNKLTEDESKFDQTLLDEKTAAFFAIGFVPRKEKDAIVDKFVAAVEAYVATAEELDEKGKLQALAGIFNKIPAGGRKFRNQEQNIRNKIKTHEDDIALWQNNLAFFANSKTADKLLAEYNGKIEASKIELKKLKDQLRVIQSIED</sequence>
<dbReference type="InterPro" id="IPR007139">
    <property type="entry name" value="DUF349"/>
</dbReference>
<dbReference type="Pfam" id="PF03993">
    <property type="entry name" value="DUF349"/>
    <property type="match status" value="5"/>
</dbReference>
<dbReference type="AlphaFoldDB" id="A0A1S1YWJ3"/>
<reference evidence="3 4" key="1">
    <citation type="journal article" date="2012" name="Int. J. Syst. Evol. Microbiol.">
        <title>Flammeovirga pacifica sp. nov., isolated from deep-sea sediment.</title>
        <authorList>
            <person name="Xu H."/>
            <person name="Fu Y."/>
            <person name="Yang N."/>
            <person name="Ding Z."/>
            <person name="Lai Q."/>
            <person name="Zeng R."/>
        </authorList>
    </citation>
    <scope>NUCLEOTIDE SEQUENCE [LARGE SCALE GENOMIC DNA]</scope>
    <source>
        <strain evidence="4">DSM 24597 / LMG 26175 / WPAGA1</strain>
    </source>
</reference>
<accession>A0A1S1YWJ3</accession>
<feature type="region of interest" description="Disordered" evidence="2">
    <location>
        <begin position="1"/>
        <end position="30"/>
    </location>
</feature>
<evidence type="ECO:0000313" key="4">
    <source>
        <dbReference type="Proteomes" id="UP000179797"/>
    </source>
</evidence>
<dbReference type="OrthoDB" id="5422202at2"/>
<dbReference type="Proteomes" id="UP000179797">
    <property type="component" value="Unassembled WGS sequence"/>
</dbReference>